<accession>A0ABD2YXP3</accession>
<dbReference type="Pfam" id="PF12061">
    <property type="entry name" value="NB-LRR"/>
    <property type="match status" value="1"/>
</dbReference>
<evidence type="ECO:0000313" key="3">
    <source>
        <dbReference type="Proteomes" id="UP001630127"/>
    </source>
</evidence>
<feature type="domain" description="Late blight resistance protein R1A-like N-terminal" evidence="1">
    <location>
        <begin position="102"/>
        <end position="265"/>
    </location>
</feature>
<dbReference type="Proteomes" id="UP001630127">
    <property type="component" value="Unassembled WGS sequence"/>
</dbReference>
<dbReference type="PANTHER" id="PTHR15140">
    <property type="entry name" value="TUBULIN-SPECIFIC CHAPERONE E"/>
    <property type="match status" value="1"/>
</dbReference>
<dbReference type="Gene3D" id="3.80.10.10">
    <property type="entry name" value="Ribonuclease Inhibitor"/>
    <property type="match status" value="1"/>
</dbReference>
<dbReference type="AlphaFoldDB" id="A0ABD2YXP3"/>
<protein>
    <recommendedName>
        <fullName evidence="1">Late blight resistance protein R1A-like N-terminal domain-containing protein</fullName>
    </recommendedName>
</protein>
<keyword evidence="3" id="KW-1185">Reference proteome</keyword>
<reference evidence="2 3" key="1">
    <citation type="submission" date="2024-11" db="EMBL/GenBank/DDBJ databases">
        <title>A near-complete genome assembly of Cinchona calisaya.</title>
        <authorList>
            <person name="Lian D.C."/>
            <person name="Zhao X.W."/>
            <person name="Wei L."/>
        </authorList>
    </citation>
    <scope>NUCLEOTIDE SEQUENCE [LARGE SCALE GENOMIC DNA]</scope>
    <source>
        <tissue evidence="2">Nenye</tissue>
    </source>
</reference>
<gene>
    <name evidence="2" type="ORF">ACH5RR_030018</name>
</gene>
<dbReference type="SUPFAM" id="SSF52058">
    <property type="entry name" value="L domain-like"/>
    <property type="match status" value="1"/>
</dbReference>
<sequence length="820" mass="94096">MDRTSVDSAIEQLSKLLSLPCLASTGMDNQVKALLLDLRFLQIFFSCLATLKPADDQEIIKDGFIGLTRAQATLEIAGRGGLDVQELELLMSNLQENVKRLKPQVRDTICYGVLTHHHEGHSSCTNEEISVEFMDSILLNLERLLLIVRAKDDVMNDNNIVQPLVKKQMESLDERLRFTRNFIDFATKRYCRSSSCDKLVDFLKLFQAWTRTAASLSLLYWVEMDCMDQNVGHRINTMLSDSIKEIMPCTPRVTRMYIEILKDSKISRPDTLLLGDILARFVDFLILENLVDSMEGDDTEIVREGLIFLISFLMDPPMELRIGAGRIASLKQIEAAISKVTSLISMGDYSFVPGFREKVHKIKTEVKKHHVQMPKSSESNCPKIPRMGFIHFLLINLEEMMKSNSTDFIRFAKHKVVAIHRELHSLSLSLKDIMDFQNQYKYDEPKPIGRHLYSLLVSSQIERSQSHISSVASQYFQSFKLLHILNLEGICLEFSFLEEIMSIVHLRYLAIQGNFMRIPSSIANLWNLRTLVVKGLQSLIVLPETIWKMKSLKHVHASDMAVISPQQGDHDHQLEDASLLVNNMNTFSTLALHRIADTEKLLRRLSGLQKLKCVVSSSQLYNKNEIQFPALAYLKNLQSLTLCTIGDQGPASCSWMHIQFQAFGFPSTLRKLTLYKLGLPWSAISIIQQLPNLEVLKLREQSFRGKRWDMGREDEEMEDREIEDEEMEDEEFCNLRFLELSNLNIEEWNVANDPFPCLEQLVVGDCYSLVEIPFYFGRITTLQMIELHRCSNKVKSSADKILLEQQDWGNDELQILILDS</sequence>
<comment type="caution">
    <text evidence="2">The sequence shown here is derived from an EMBL/GenBank/DDBJ whole genome shotgun (WGS) entry which is preliminary data.</text>
</comment>
<proteinExistence type="predicted"/>
<name>A0ABD2YXP3_9GENT</name>
<evidence type="ECO:0000259" key="1">
    <source>
        <dbReference type="Pfam" id="PF12061"/>
    </source>
</evidence>
<evidence type="ECO:0000313" key="2">
    <source>
        <dbReference type="EMBL" id="KAL3510617.1"/>
    </source>
</evidence>
<dbReference type="EMBL" id="JBJUIK010000012">
    <property type="protein sequence ID" value="KAL3510617.1"/>
    <property type="molecule type" value="Genomic_DNA"/>
</dbReference>
<organism evidence="2 3">
    <name type="scientific">Cinchona calisaya</name>
    <dbReference type="NCBI Taxonomy" id="153742"/>
    <lineage>
        <taxon>Eukaryota</taxon>
        <taxon>Viridiplantae</taxon>
        <taxon>Streptophyta</taxon>
        <taxon>Embryophyta</taxon>
        <taxon>Tracheophyta</taxon>
        <taxon>Spermatophyta</taxon>
        <taxon>Magnoliopsida</taxon>
        <taxon>eudicotyledons</taxon>
        <taxon>Gunneridae</taxon>
        <taxon>Pentapetalae</taxon>
        <taxon>asterids</taxon>
        <taxon>lamiids</taxon>
        <taxon>Gentianales</taxon>
        <taxon>Rubiaceae</taxon>
        <taxon>Cinchonoideae</taxon>
        <taxon>Cinchoneae</taxon>
        <taxon>Cinchona</taxon>
    </lineage>
</organism>
<dbReference type="PANTHER" id="PTHR15140:SF33">
    <property type="entry name" value="LATE BLIGHT RESISTANCE PROTEIN HOMOLOG R1A-3 ISOFORM X1"/>
    <property type="match status" value="1"/>
</dbReference>
<dbReference type="InterPro" id="IPR032675">
    <property type="entry name" value="LRR_dom_sf"/>
</dbReference>
<dbReference type="InterPro" id="IPR021929">
    <property type="entry name" value="R1A-like_N"/>
</dbReference>